<gene>
    <name evidence="1" type="ORF">CELE_F59A3.10</name>
    <name evidence="1" type="ORF">F59A3.10</name>
</gene>
<dbReference type="AlphaFoldDB" id="P91362"/>
<organism evidence="1">
    <name type="scientific">Caenorhabditis elegans</name>
    <dbReference type="NCBI Taxonomy" id="6239"/>
    <lineage>
        <taxon>Eukaryota</taxon>
        <taxon>Metazoa</taxon>
        <taxon>Ecdysozoa</taxon>
        <taxon>Nematoda</taxon>
        <taxon>Chromadorea</taxon>
        <taxon>Rhabditida</taxon>
        <taxon>Rhabditina</taxon>
        <taxon>Rhabditomorpha</taxon>
        <taxon>Rhabditoidea</taxon>
        <taxon>Rhabditidae</taxon>
        <taxon>Peloderinae</taxon>
        <taxon>Caenorhabditis</taxon>
    </lineage>
</organism>
<dbReference type="HOGENOM" id="CLU_2086971_0_0_1"/>
<accession>P91362</accession>
<sequence length="117" mass="13809">MAADSTTIKIFNFLEKFYYDILSLHHAISPVTIATFPSDERQFNNFWRLFLRQTAGGATTYFSAFPFFRENFLESEWPKGTKLWVGNIMKNGKFYEDEKSKEVCLMENDDDFWMNDG</sequence>
<reference evidence="1" key="2">
    <citation type="submission" date="2003-03" db="EMBL/GenBank/DDBJ databases">
        <authorList>
            <person name="Sulson J.E."/>
            <person name="Waterston R."/>
        </authorList>
    </citation>
    <scope>NUCLEOTIDE SEQUENCE</scope>
    <source>
        <strain evidence="1">Bristol N2</strain>
    </source>
</reference>
<name>P91362_CAEEL</name>
<dbReference type="EMBL" id="BX284601">
    <property type="protein sequence ID" value="CCD63903.1"/>
    <property type="molecule type" value="Genomic_DNA"/>
</dbReference>
<dbReference type="PaxDb" id="6239-F59A3.10"/>
<evidence type="ECO:0000313" key="1">
    <source>
        <dbReference type="EMBL" id="CCD63903.1"/>
    </source>
</evidence>
<dbReference type="UCSC" id="F59A3.10">
    <property type="organism name" value="c. elegans"/>
</dbReference>
<dbReference type="InParanoid" id="P91362"/>
<reference evidence="1" key="3">
    <citation type="submission" date="2020-10" db="EMBL/GenBank/DDBJ databases">
        <authorList>
            <consortium name="WormBase Consortium"/>
            <person name="WormBase"/>
        </authorList>
    </citation>
    <scope>NUCLEOTIDE SEQUENCE</scope>
    <source>
        <strain evidence="1">Bristol N2</strain>
    </source>
</reference>
<reference evidence="1" key="1">
    <citation type="journal article" date="1998" name="Science, e1252229">
        <title>Genome sequence of the nematode C. elegans: a platform for investigating biology.</title>
        <authorList>
            <consortium name="The C. elegans sequencing consortium"/>
            <person name="Sulson J.E."/>
            <person name="Waterston R."/>
        </authorList>
    </citation>
    <scope>NUCLEOTIDE SEQUENCE</scope>
    <source>
        <strain evidence="1">Bristol N2</strain>
    </source>
</reference>
<dbReference type="PIR" id="T29913">
    <property type="entry name" value="T29913"/>
</dbReference>
<protein>
    <submittedName>
        <fullName evidence="1">Uncharacterized protein</fullName>
    </submittedName>
</protein>
<proteinExistence type="predicted"/>